<reference evidence="2" key="1">
    <citation type="submission" date="2016-10" db="EMBL/GenBank/DDBJ databases">
        <title>Sequence of Gallionella enrichment culture.</title>
        <authorList>
            <person name="Poehlein A."/>
            <person name="Muehling M."/>
            <person name="Daniel R."/>
        </authorList>
    </citation>
    <scope>NUCLEOTIDE SEQUENCE</scope>
</reference>
<dbReference type="EMBL" id="MLJW01000771">
    <property type="protein sequence ID" value="OIQ82748.1"/>
    <property type="molecule type" value="Genomic_DNA"/>
</dbReference>
<dbReference type="GO" id="GO:0102208">
    <property type="term" value="F:2-polyprenyl-6-hydroxyphenol methylase activity"/>
    <property type="evidence" value="ECO:0007669"/>
    <property type="project" value="UniProtKB-EC"/>
</dbReference>
<dbReference type="GO" id="GO:0032259">
    <property type="term" value="P:methylation"/>
    <property type="evidence" value="ECO:0007669"/>
    <property type="project" value="UniProtKB-KW"/>
</dbReference>
<dbReference type="InterPro" id="IPR029063">
    <property type="entry name" value="SAM-dependent_MTases_sf"/>
</dbReference>
<name>A0A1J5QS97_9ZZZZ</name>
<gene>
    <name evidence="2" type="primary">ubiG_33</name>
    <name evidence="2" type="ORF">GALL_354700</name>
</gene>
<protein>
    <submittedName>
        <fullName evidence="2">Ubiquinone biosynthesis O-methyltransferase</fullName>
        <ecNumber evidence="2">2.1.1.222</ecNumber>
        <ecNumber evidence="2">2.1.1.64</ecNumber>
    </submittedName>
</protein>
<dbReference type="SUPFAM" id="SSF53335">
    <property type="entry name" value="S-adenosyl-L-methionine-dependent methyltransferases"/>
    <property type="match status" value="1"/>
</dbReference>
<sequence length="325" mass="37051">MSDSCRICGNETGNTDYQVREMMFGTRESFRYFQCAACGCLQIADFPEEMGRYYPSGYFSFRKHDRLARSRLRAWFDRRRVRYALEGHGLVGMLASRLARPLDYVHWIKEAGLDAAAGILDVGCGQGKVLLRMRLGGFRRCVGVDPYIAGDIHYSNGVKVFKRELADFAGDTGEPFDLIMFHHSLEHMARQQDVLAQAARLLSPQGCILVRIPMAEGEAWERYREHWAQLDAPRHFYLHSRRSMELLAAQAGLVIRKVEYDSTVLQFVGSELYRRDIPMNAGRSRTGIFTRRQLKAFRQQAKALNASGRGDQAVFYLAHQPPAKA</sequence>
<evidence type="ECO:0000256" key="1">
    <source>
        <dbReference type="ARBA" id="ARBA00022679"/>
    </source>
</evidence>
<dbReference type="GO" id="GO:0061542">
    <property type="term" value="F:3-demethylubiquinol 3-O-methyltransferase activity"/>
    <property type="evidence" value="ECO:0007669"/>
    <property type="project" value="UniProtKB-EC"/>
</dbReference>
<comment type="caution">
    <text evidence="2">The sequence shown here is derived from an EMBL/GenBank/DDBJ whole genome shotgun (WGS) entry which is preliminary data.</text>
</comment>
<accession>A0A1J5QS97</accession>
<proteinExistence type="predicted"/>
<dbReference type="AlphaFoldDB" id="A0A1J5QS97"/>
<dbReference type="EC" id="2.1.1.222" evidence="2"/>
<organism evidence="2">
    <name type="scientific">mine drainage metagenome</name>
    <dbReference type="NCBI Taxonomy" id="410659"/>
    <lineage>
        <taxon>unclassified sequences</taxon>
        <taxon>metagenomes</taxon>
        <taxon>ecological metagenomes</taxon>
    </lineage>
</organism>
<dbReference type="PANTHER" id="PTHR43861">
    <property type="entry name" value="TRANS-ACONITATE 2-METHYLTRANSFERASE-RELATED"/>
    <property type="match status" value="1"/>
</dbReference>
<keyword evidence="2" id="KW-0830">Ubiquinone</keyword>
<keyword evidence="2" id="KW-0489">Methyltransferase</keyword>
<dbReference type="PANTHER" id="PTHR43861:SF3">
    <property type="entry name" value="PUTATIVE (AFU_ORTHOLOGUE AFUA_2G14390)-RELATED"/>
    <property type="match status" value="1"/>
</dbReference>
<dbReference type="Gene3D" id="3.40.50.150">
    <property type="entry name" value="Vaccinia Virus protein VP39"/>
    <property type="match status" value="1"/>
</dbReference>
<keyword evidence="1 2" id="KW-0808">Transferase</keyword>
<dbReference type="CDD" id="cd02440">
    <property type="entry name" value="AdoMet_MTases"/>
    <property type="match status" value="1"/>
</dbReference>
<dbReference type="Pfam" id="PF13489">
    <property type="entry name" value="Methyltransf_23"/>
    <property type="match status" value="1"/>
</dbReference>
<dbReference type="EC" id="2.1.1.64" evidence="2"/>
<evidence type="ECO:0000313" key="2">
    <source>
        <dbReference type="EMBL" id="OIQ82748.1"/>
    </source>
</evidence>